<keyword evidence="1" id="KW-1133">Transmembrane helix</keyword>
<evidence type="ECO:0000313" key="2">
    <source>
        <dbReference type="EnsemblMetazoa" id="AFAF001694-PA"/>
    </source>
</evidence>
<keyword evidence="1" id="KW-0472">Membrane</keyword>
<protein>
    <submittedName>
        <fullName evidence="2">Uncharacterized protein</fullName>
    </submittedName>
</protein>
<proteinExistence type="predicted"/>
<feature type="transmembrane region" description="Helical" evidence="1">
    <location>
        <begin position="12"/>
        <end position="35"/>
    </location>
</feature>
<organism evidence="2 3">
    <name type="scientific">Anopheles farauti</name>
    <dbReference type="NCBI Taxonomy" id="69004"/>
    <lineage>
        <taxon>Eukaryota</taxon>
        <taxon>Metazoa</taxon>
        <taxon>Ecdysozoa</taxon>
        <taxon>Arthropoda</taxon>
        <taxon>Hexapoda</taxon>
        <taxon>Insecta</taxon>
        <taxon>Pterygota</taxon>
        <taxon>Neoptera</taxon>
        <taxon>Endopterygota</taxon>
        <taxon>Diptera</taxon>
        <taxon>Nematocera</taxon>
        <taxon>Culicoidea</taxon>
        <taxon>Culicidae</taxon>
        <taxon>Anophelinae</taxon>
        <taxon>Anopheles</taxon>
    </lineage>
</organism>
<reference evidence="3" key="1">
    <citation type="submission" date="2014-01" db="EMBL/GenBank/DDBJ databases">
        <title>The Genome Sequence of Anopheles farauti FAR1 (V2).</title>
        <authorList>
            <consortium name="The Broad Institute Genomics Platform"/>
            <person name="Neafsey D.E."/>
            <person name="Besansky N."/>
            <person name="Howell P."/>
            <person name="Walton C."/>
            <person name="Young S.K."/>
            <person name="Zeng Q."/>
            <person name="Gargeya S."/>
            <person name="Fitzgerald M."/>
            <person name="Haas B."/>
            <person name="Abouelleil A."/>
            <person name="Allen A.W."/>
            <person name="Alvarado L."/>
            <person name="Arachchi H.M."/>
            <person name="Berlin A.M."/>
            <person name="Chapman S.B."/>
            <person name="Gainer-Dewar J."/>
            <person name="Goldberg J."/>
            <person name="Griggs A."/>
            <person name="Gujja S."/>
            <person name="Hansen M."/>
            <person name="Howarth C."/>
            <person name="Imamovic A."/>
            <person name="Ireland A."/>
            <person name="Larimer J."/>
            <person name="McCowan C."/>
            <person name="Murphy C."/>
            <person name="Pearson M."/>
            <person name="Poon T.W."/>
            <person name="Priest M."/>
            <person name="Roberts A."/>
            <person name="Saif S."/>
            <person name="Shea T."/>
            <person name="Sisk P."/>
            <person name="Sykes S."/>
            <person name="Wortman J."/>
            <person name="Nusbaum C."/>
            <person name="Birren B."/>
        </authorList>
    </citation>
    <scope>NUCLEOTIDE SEQUENCE [LARGE SCALE GENOMIC DNA]</scope>
    <source>
        <strain evidence="3">FAR1</strain>
    </source>
</reference>
<evidence type="ECO:0000313" key="3">
    <source>
        <dbReference type="Proteomes" id="UP000075886"/>
    </source>
</evidence>
<sequence>MERQQRCRRAQSVGAICAFLIALAFVASVAIGSGYRPEVSSRLMSTLEECFPSRYHRKLPLPLRTSCVRVRVNIPTAPTRRRSSSYVVQSVGRGQCASIAVGRPGVVLGGFVHRAVSEPVATTTVVVC</sequence>
<dbReference type="EnsemblMetazoa" id="AFAF001694-RA">
    <property type="protein sequence ID" value="AFAF001694-PA"/>
    <property type="gene ID" value="AFAF001694"/>
</dbReference>
<name>A0A182Q2C0_9DIPT</name>
<accession>A0A182Q2C0</accession>
<dbReference type="Proteomes" id="UP000075886">
    <property type="component" value="Unassembled WGS sequence"/>
</dbReference>
<dbReference type="AlphaFoldDB" id="A0A182Q2C0"/>
<keyword evidence="1" id="KW-0812">Transmembrane</keyword>
<dbReference type="EMBL" id="AXCN02001759">
    <property type="status" value="NOT_ANNOTATED_CDS"/>
    <property type="molecule type" value="Genomic_DNA"/>
</dbReference>
<evidence type="ECO:0000256" key="1">
    <source>
        <dbReference type="SAM" id="Phobius"/>
    </source>
</evidence>
<dbReference type="VEuPathDB" id="VectorBase:AFAF001694"/>
<keyword evidence="3" id="KW-1185">Reference proteome</keyword>
<reference evidence="2" key="2">
    <citation type="submission" date="2020-05" db="UniProtKB">
        <authorList>
            <consortium name="EnsemblMetazoa"/>
        </authorList>
    </citation>
    <scope>IDENTIFICATION</scope>
    <source>
        <strain evidence="2">FAR1</strain>
    </source>
</reference>